<keyword evidence="4 6" id="KW-0472">Membrane</keyword>
<dbReference type="RefSeq" id="XP_024550655.1">
    <property type="nucleotide sequence ID" value="XM_024694862.1"/>
</dbReference>
<dbReference type="GO" id="GO:0016020">
    <property type="term" value="C:membrane"/>
    <property type="evidence" value="ECO:0007669"/>
    <property type="project" value="UniProtKB-SubCell"/>
</dbReference>
<protein>
    <recommendedName>
        <fullName evidence="7">MARVEL domain-containing protein</fullName>
    </recommendedName>
</protein>
<organism evidence="8 9">
    <name type="scientific">Botryotinia fuckeliana (strain B05.10)</name>
    <name type="common">Noble rot fungus</name>
    <name type="synonym">Botrytis cinerea</name>
    <dbReference type="NCBI Taxonomy" id="332648"/>
    <lineage>
        <taxon>Eukaryota</taxon>
        <taxon>Fungi</taxon>
        <taxon>Dikarya</taxon>
        <taxon>Ascomycota</taxon>
        <taxon>Pezizomycotina</taxon>
        <taxon>Leotiomycetes</taxon>
        <taxon>Helotiales</taxon>
        <taxon>Sclerotiniaceae</taxon>
        <taxon>Botrytis</taxon>
    </lineage>
</organism>
<evidence type="ECO:0000256" key="3">
    <source>
        <dbReference type="ARBA" id="ARBA00022989"/>
    </source>
</evidence>
<dbReference type="AlphaFoldDB" id="A0A384JRE7"/>
<evidence type="ECO:0000256" key="6">
    <source>
        <dbReference type="SAM" id="Phobius"/>
    </source>
</evidence>
<keyword evidence="2 6" id="KW-0812">Transmembrane</keyword>
<evidence type="ECO:0000259" key="7">
    <source>
        <dbReference type="Pfam" id="PF01284"/>
    </source>
</evidence>
<evidence type="ECO:0000313" key="9">
    <source>
        <dbReference type="Proteomes" id="UP000001798"/>
    </source>
</evidence>
<comment type="subcellular location">
    <subcellularLocation>
        <location evidence="1">Membrane</location>
        <topology evidence="1">Multi-pass membrane protein</topology>
    </subcellularLocation>
</comment>
<dbReference type="OrthoDB" id="4074965at2759"/>
<evidence type="ECO:0000256" key="1">
    <source>
        <dbReference type="ARBA" id="ARBA00004141"/>
    </source>
</evidence>
<dbReference type="EMBL" id="CP009813">
    <property type="protein sequence ID" value="ATZ53168.1"/>
    <property type="molecule type" value="Genomic_DNA"/>
</dbReference>
<feature type="transmembrane region" description="Helical" evidence="6">
    <location>
        <begin position="79"/>
        <end position="108"/>
    </location>
</feature>
<feature type="transmembrane region" description="Helical" evidence="6">
    <location>
        <begin position="6"/>
        <end position="25"/>
    </location>
</feature>
<dbReference type="VEuPathDB" id="FungiDB:Bcin09g00520"/>
<dbReference type="InterPro" id="IPR008253">
    <property type="entry name" value="Marvel"/>
</dbReference>
<feature type="region of interest" description="Disordered" evidence="5">
    <location>
        <begin position="151"/>
        <end position="180"/>
    </location>
</feature>
<dbReference type="PANTHER" id="PTHR39608:SF1">
    <property type="entry name" value="INTEGRAL MEMBRANE PROTEIN (AFU_ORTHOLOGUE AFUA_5G08640)"/>
    <property type="match status" value="1"/>
</dbReference>
<reference evidence="8 9" key="3">
    <citation type="journal article" date="2017" name="Mol. Plant Pathol.">
        <title>A gapless genome sequence of the fungus Botrytis cinerea.</title>
        <authorList>
            <person name="Van Kan J.A."/>
            <person name="Stassen J.H."/>
            <person name="Mosbach A."/>
            <person name="Van Der Lee T.A."/>
            <person name="Faino L."/>
            <person name="Farmer A.D."/>
            <person name="Papasotiriou D.G."/>
            <person name="Zhou S."/>
            <person name="Seidl M.F."/>
            <person name="Cottam E."/>
            <person name="Edel D."/>
            <person name="Hahn M."/>
            <person name="Schwartz D.C."/>
            <person name="Dietrich R.A."/>
            <person name="Widdison S."/>
            <person name="Scalliet G."/>
        </authorList>
    </citation>
    <scope>NUCLEOTIDE SEQUENCE [LARGE SCALE GENOMIC DNA]</scope>
    <source>
        <strain evidence="8 9">B05.10</strain>
    </source>
</reference>
<evidence type="ECO:0000256" key="2">
    <source>
        <dbReference type="ARBA" id="ARBA00022692"/>
    </source>
</evidence>
<dbReference type="GeneID" id="5433182"/>
<dbReference type="PANTHER" id="PTHR39608">
    <property type="entry name" value="INTEGRAL MEMBRANE PROTEIN (AFU_ORTHOLOGUE AFUA_5G08640)"/>
    <property type="match status" value="1"/>
</dbReference>
<gene>
    <name evidence="8" type="ORF">BCIN_09g00520</name>
</gene>
<accession>A0A384JRE7</accession>
<feature type="transmembrane region" description="Helical" evidence="6">
    <location>
        <begin position="45"/>
        <end position="67"/>
    </location>
</feature>
<proteinExistence type="predicted"/>
<feature type="compositionally biased region" description="Polar residues" evidence="5">
    <location>
        <begin position="151"/>
        <end position="161"/>
    </location>
</feature>
<dbReference type="Proteomes" id="UP000001798">
    <property type="component" value="Chromosome 9"/>
</dbReference>
<dbReference type="Pfam" id="PF01284">
    <property type="entry name" value="MARVEL"/>
    <property type="match status" value="1"/>
</dbReference>
<sequence length="180" mass="20430">MHGTDILALAFRIGQFAFSTIVVGLTSSHLHSARTEPSWSKKRFIYTDVVAALGLFVSLFFMLPFTWNFIHWPIDFLMFVMYMIAFGLLVDFIAPLNCGSIFNWYGVFGSSACARWKSDVAFTFLASLFFLGSFLLGTYIHYRNRHTVVTDQPANNGQQSNGLGGARKKWYRSRAEPSRI</sequence>
<evidence type="ECO:0000256" key="5">
    <source>
        <dbReference type="SAM" id="MobiDB-lite"/>
    </source>
</evidence>
<evidence type="ECO:0000313" key="8">
    <source>
        <dbReference type="EMBL" id="ATZ53168.1"/>
    </source>
</evidence>
<name>A0A384JRE7_BOTFB</name>
<keyword evidence="3 6" id="KW-1133">Transmembrane helix</keyword>
<feature type="transmembrane region" description="Helical" evidence="6">
    <location>
        <begin position="120"/>
        <end position="142"/>
    </location>
</feature>
<keyword evidence="9" id="KW-1185">Reference proteome</keyword>
<dbReference type="KEGG" id="bfu:BCIN_09g00520"/>
<reference evidence="8 9" key="2">
    <citation type="journal article" date="2012" name="Eukaryot. Cell">
        <title>Genome update of Botrytis cinerea strains B05.10 and T4.</title>
        <authorList>
            <person name="Staats M."/>
            <person name="van Kan J.A."/>
        </authorList>
    </citation>
    <scope>NUCLEOTIDE SEQUENCE [LARGE SCALE GENOMIC DNA]</scope>
    <source>
        <strain evidence="8 9">B05.10</strain>
    </source>
</reference>
<evidence type="ECO:0000256" key="4">
    <source>
        <dbReference type="ARBA" id="ARBA00023136"/>
    </source>
</evidence>
<feature type="domain" description="MARVEL" evidence="7">
    <location>
        <begin position="8"/>
        <end position="136"/>
    </location>
</feature>
<reference evidence="8 9" key="1">
    <citation type="journal article" date="2011" name="PLoS Genet.">
        <title>Genomic analysis of the necrotrophic fungal pathogens Sclerotinia sclerotiorum and Botrytis cinerea.</title>
        <authorList>
            <person name="Amselem J."/>
            <person name="Cuomo C.A."/>
            <person name="van Kan J.A."/>
            <person name="Viaud M."/>
            <person name="Benito E.P."/>
            <person name="Couloux A."/>
            <person name="Coutinho P.M."/>
            <person name="de Vries R.P."/>
            <person name="Dyer P.S."/>
            <person name="Fillinger S."/>
            <person name="Fournier E."/>
            <person name="Gout L."/>
            <person name="Hahn M."/>
            <person name="Kohn L."/>
            <person name="Lapalu N."/>
            <person name="Plummer K.M."/>
            <person name="Pradier J.M."/>
            <person name="Quevillon E."/>
            <person name="Sharon A."/>
            <person name="Simon A."/>
            <person name="ten Have A."/>
            <person name="Tudzynski B."/>
            <person name="Tudzynski P."/>
            <person name="Wincker P."/>
            <person name="Andrew M."/>
            <person name="Anthouard V."/>
            <person name="Beever R.E."/>
            <person name="Beffa R."/>
            <person name="Benoit I."/>
            <person name="Bouzid O."/>
            <person name="Brault B."/>
            <person name="Chen Z."/>
            <person name="Choquer M."/>
            <person name="Collemare J."/>
            <person name="Cotton P."/>
            <person name="Danchin E.G."/>
            <person name="Da Silva C."/>
            <person name="Gautier A."/>
            <person name="Giraud C."/>
            <person name="Giraud T."/>
            <person name="Gonzalez C."/>
            <person name="Grossetete S."/>
            <person name="Guldener U."/>
            <person name="Henrissat B."/>
            <person name="Howlett B.J."/>
            <person name="Kodira C."/>
            <person name="Kretschmer M."/>
            <person name="Lappartient A."/>
            <person name="Leroch M."/>
            <person name="Levis C."/>
            <person name="Mauceli E."/>
            <person name="Neuveglise C."/>
            <person name="Oeser B."/>
            <person name="Pearson M."/>
            <person name="Poulain J."/>
            <person name="Poussereau N."/>
            <person name="Quesneville H."/>
            <person name="Rascle C."/>
            <person name="Schumacher J."/>
            <person name="Segurens B."/>
            <person name="Sexton A."/>
            <person name="Silva E."/>
            <person name="Sirven C."/>
            <person name="Soanes D.M."/>
            <person name="Talbot N.J."/>
            <person name="Templeton M."/>
            <person name="Yandava C."/>
            <person name="Yarden O."/>
            <person name="Zeng Q."/>
            <person name="Rollins J.A."/>
            <person name="Lebrun M.H."/>
            <person name="Dickman M."/>
        </authorList>
    </citation>
    <scope>NUCLEOTIDE SEQUENCE [LARGE SCALE GENOMIC DNA]</scope>
    <source>
        <strain evidence="8 9">B05.10</strain>
    </source>
</reference>